<feature type="domain" description="EamA" evidence="2">
    <location>
        <begin position="4"/>
        <end position="120"/>
    </location>
</feature>
<proteinExistence type="predicted"/>
<comment type="caution">
    <text evidence="3">The sequence shown here is derived from an EMBL/GenBank/DDBJ whole genome shotgun (WGS) entry which is preliminary data.</text>
</comment>
<name>A0A4R9M1R3_9LEPT</name>
<keyword evidence="4" id="KW-1185">Reference proteome</keyword>
<keyword evidence="1" id="KW-0812">Transmembrane</keyword>
<feature type="domain" description="EamA" evidence="2">
    <location>
        <begin position="132"/>
        <end position="261"/>
    </location>
</feature>
<dbReference type="SUPFAM" id="SSF103481">
    <property type="entry name" value="Multidrug resistance efflux transporter EmrE"/>
    <property type="match status" value="2"/>
</dbReference>
<dbReference type="InterPro" id="IPR037185">
    <property type="entry name" value="EmrE-like"/>
</dbReference>
<feature type="transmembrane region" description="Helical" evidence="1">
    <location>
        <begin position="104"/>
        <end position="120"/>
    </location>
</feature>
<accession>A0A4R9M1R3</accession>
<dbReference type="Proteomes" id="UP000298058">
    <property type="component" value="Unassembled WGS sequence"/>
</dbReference>
<dbReference type="OrthoDB" id="6707571at2"/>
<dbReference type="GO" id="GO:0016020">
    <property type="term" value="C:membrane"/>
    <property type="evidence" value="ECO:0007669"/>
    <property type="project" value="InterPro"/>
</dbReference>
<feature type="transmembrane region" description="Helical" evidence="1">
    <location>
        <begin position="221"/>
        <end position="241"/>
    </location>
</feature>
<evidence type="ECO:0000313" key="3">
    <source>
        <dbReference type="EMBL" id="TGN19775.1"/>
    </source>
</evidence>
<gene>
    <name evidence="3" type="ORF">EHS15_07620</name>
</gene>
<reference evidence="3" key="1">
    <citation type="journal article" date="2019" name="PLoS Negl. Trop. Dis.">
        <title>Revisiting the worldwide diversity of Leptospira species in the environment.</title>
        <authorList>
            <person name="Vincent A.T."/>
            <person name="Schiettekatte O."/>
            <person name="Bourhy P."/>
            <person name="Veyrier F.J."/>
            <person name="Picardeau M."/>
        </authorList>
    </citation>
    <scope>NUCLEOTIDE SEQUENCE [LARGE SCALE GENOMIC DNA]</scope>
    <source>
        <strain evidence="3">201300427</strain>
    </source>
</reference>
<dbReference type="AlphaFoldDB" id="A0A4R9M1R3"/>
<dbReference type="InterPro" id="IPR000620">
    <property type="entry name" value="EamA_dom"/>
</dbReference>
<feature type="transmembrane region" description="Helical" evidence="1">
    <location>
        <begin position="132"/>
        <end position="149"/>
    </location>
</feature>
<sequence>MGNVTLFAKLLPFPASTIISGRAIFSVIILAAFLLLRKKEIRFQKPSDAFKIFGIGILFGVHWVTYFHSIQVSTVAIGMLSLFTYPMFTAILEPMFTGTKADRYSIFLILFSFCGLFFIVPEFDWNNSQFQGVVWGLISAVLYSLRNILTKQMHTHYSSSSLLFIQLIATSLILLPFADGLIDMISEPKYLLYQVLLAGIFTSLAHTMWIRSFSALSVTTAGVFSTLSPLYGSFAAWLILGELPPERIWLGGGMILFSAIMEVVRQSSWKQAEEAS</sequence>
<feature type="transmembrane region" description="Helical" evidence="1">
    <location>
        <begin position="247"/>
        <end position="264"/>
    </location>
</feature>
<evidence type="ECO:0000256" key="1">
    <source>
        <dbReference type="SAM" id="Phobius"/>
    </source>
</evidence>
<dbReference type="Pfam" id="PF00892">
    <property type="entry name" value="EamA"/>
    <property type="match status" value="2"/>
</dbReference>
<feature type="transmembrane region" description="Helical" evidence="1">
    <location>
        <begin position="190"/>
        <end position="209"/>
    </location>
</feature>
<feature type="transmembrane region" description="Helical" evidence="1">
    <location>
        <begin position="12"/>
        <end position="36"/>
    </location>
</feature>
<protein>
    <submittedName>
        <fullName evidence="3">DMT family transporter</fullName>
    </submittedName>
</protein>
<feature type="transmembrane region" description="Helical" evidence="1">
    <location>
        <begin position="72"/>
        <end position="92"/>
    </location>
</feature>
<evidence type="ECO:0000313" key="4">
    <source>
        <dbReference type="Proteomes" id="UP000298058"/>
    </source>
</evidence>
<dbReference type="EMBL" id="RQHW01000028">
    <property type="protein sequence ID" value="TGN19775.1"/>
    <property type="molecule type" value="Genomic_DNA"/>
</dbReference>
<dbReference type="PANTHER" id="PTHR22911">
    <property type="entry name" value="ACYL-MALONYL CONDENSING ENZYME-RELATED"/>
    <property type="match status" value="1"/>
</dbReference>
<feature type="transmembrane region" description="Helical" evidence="1">
    <location>
        <begin position="161"/>
        <end position="178"/>
    </location>
</feature>
<dbReference type="PANTHER" id="PTHR22911:SF137">
    <property type="entry name" value="SOLUTE CARRIER FAMILY 35 MEMBER G2-RELATED"/>
    <property type="match status" value="1"/>
</dbReference>
<keyword evidence="1" id="KW-1133">Transmembrane helix</keyword>
<keyword evidence="1" id="KW-0472">Membrane</keyword>
<feature type="transmembrane region" description="Helical" evidence="1">
    <location>
        <begin position="48"/>
        <end position="66"/>
    </location>
</feature>
<organism evidence="3 4">
    <name type="scientific">Leptospira idonii</name>
    <dbReference type="NCBI Taxonomy" id="1193500"/>
    <lineage>
        <taxon>Bacteria</taxon>
        <taxon>Pseudomonadati</taxon>
        <taxon>Spirochaetota</taxon>
        <taxon>Spirochaetia</taxon>
        <taxon>Leptospirales</taxon>
        <taxon>Leptospiraceae</taxon>
        <taxon>Leptospira</taxon>
    </lineage>
</organism>
<evidence type="ECO:0000259" key="2">
    <source>
        <dbReference type="Pfam" id="PF00892"/>
    </source>
</evidence>